<dbReference type="PROSITE" id="PS50088">
    <property type="entry name" value="ANK_REPEAT"/>
    <property type="match status" value="4"/>
</dbReference>
<reference evidence="6 7" key="1">
    <citation type="submission" date="2024-03" db="EMBL/GenBank/DDBJ databases">
        <title>Aureococcus anophagefferens CCMP1851 and Kratosvirus quantuckense: Draft genome of a second virus-susceptible host strain in the model system.</title>
        <authorList>
            <person name="Chase E."/>
            <person name="Truchon A.R."/>
            <person name="Schepens W."/>
            <person name="Wilhelm S.W."/>
        </authorList>
    </citation>
    <scope>NUCLEOTIDE SEQUENCE [LARGE SCALE GENOMIC DNA]</scope>
    <source>
        <strain evidence="6 7">CCMP1851</strain>
    </source>
</reference>
<dbReference type="Proteomes" id="UP001363151">
    <property type="component" value="Unassembled WGS sequence"/>
</dbReference>
<keyword evidence="7" id="KW-1185">Reference proteome</keyword>
<dbReference type="Gene3D" id="1.25.40.20">
    <property type="entry name" value="Ankyrin repeat-containing domain"/>
    <property type="match status" value="2"/>
</dbReference>
<feature type="repeat" description="ANK" evidence="3">
    <location>
        <begin position="206"/>
        <end position="238"/>
    </location>
</feature>
<proteinExistence type="predicted"/>
<dbReference type="Pfam" id="PF12796">
    <property type="entry name" value="Ank_2"/>
    <property type="match status" value="1"/>
</dbReference>
<comment type="caution">
    <text evidence="6">The sequence shown here is derived from an EMBL/GenBank/DDBJ whole genome shotgun (WGS) entry which is preliminary data.</text>
</comment>
<dbReference type="SUPFAM" id="SSF48403">
    <property type="entry name" value="Ankyrin repeat"/>
    <property type="match status" value="1"/>
</dbReference>
<dbReference type="InterPro" id="IPR036770">
    <property type="entry name" value="Ankyrin_rpt-contain_sf"/>
</dbReference>
<dbReference type="Pfam" id="PF00023">
    <property type="entry name" value="Ank"/>
    <property type="match status" value="1"/>
</dbReference>
<dbReference type="Pfam" id="PF04564">
    <property type="entry name" value="U-box"/>
    <property type="match status" value="1"/>
</dbReference>
<gene>
    <name evidence="6" type="ORF">SO694_00006271</name>
</gene>
<dbReference type="PROSITE" id="PS50297">
    <property type="entry name" value="ANK_REP_REGION"/>
    <property type="match status" value="4"/>
</dbReference>
<feature type="domain" description="U-box" evidence="5">
    <location>
        <begin position="54"/>
        <end position="127"/>
    </location>
</feature>
<dbReference type="PRINTS" id="PR01415">
    <property type="entry name" value="ANKYRIN"/>
</dbReference>
<evidence type="ECO:0000256" key="2">
    <source>
        <dbReference type="ARBA" id="ARBA00023043"/>
    </source>
</evidence>
<evidence type="ECO:0000313" key="7">
    <source>
        <dbReference type="Proteomes" id="UP001363151"/>
    </source>
</evidence>
<feature type="region of interest" description="Disordered" evidence="4">
    <location>
        <begin position="1"/>
        <end position="62"/>
    </location>
</feature>
<evidence type="ECO:0000313" key="6">
    <source>
        <dbReference type="EMBL" id="KAK7250100.1"/>
    </source>
</evidence>
<dbReference type="PROSITE" id="PS51698">
    <property type="entry name" value="U_BOX"/>
    <property type="match status" value="1"/>
</dbReference>
<keyword evidence="1" id="KW-0677">Repeat</keyword>
<accession>A0ABR1GA54</accession>
<protein>
    <recommendedName>
        <fullName evidence="5">U-box domain-containing protein</fullName>
    </recommendedName>
</protein>
<evidence type="ECO:0000256" key="3">
    <source>
        <dbReference type="PROSITE-ProRule" id="PRU00023"/>
    </source>
</evidence>
<dbReference type="SMART" id="SM00504">
    <property type="entry name" value="Ubox"/>
    <property type="match status" value="1"/>
</dbReference>
<feature type="repeat" description="ANK" evidence="3">
    <location>
        <begin position="134"/>
        <end position="166"/>
    </location>
</feature>
<dbReference type="EMBL" id="JBBJCI010000038">
    <property type="protein sequence ID" value="KAK7250100.1"/>
    <property type="molecule type" value="Genomic_DNA"/>
</dbReference>
<dbReference type="InterPro" id="IPR003613">
    <property type="entry name" value="Ubox_domain"/>
</dbReference>
<keyword evidence="2 3" id="KW-0040">ANK repeat</keyword>
<dbReference type="PANTHER" id="PTHR24198">
    <property type="entry name" value="ANKYRIN REPEAT AND PROTEIN KINASE DOMAIN-CONTAINING PROTEIN"/>
    <property type="match status" value="1"/>
</dbReference>
<dbReference type="Gene3D" id="3.30.40.10">
    <property type="entry name" value="Zinc/RING finger domain, C3HC4 (zinc finger)"/>
    <property type="match status" value="1"/>
</dbReference>
<dbReference type="InterPro" id="IPR013083">
    <property type="entry name" value="Znf_RING/FYVE/PHD"/>
</dbReference>
<evidence type="ECO:0000259" key="5">
    <source>
        <dbReference type="PROSITE" id="PS51698"/>
    </source>
</evidence>
<organism evidence="6 7">
    <name type="scientific">Aureococcus anophagefferens</name>
    <name type="common">Harmful bloom alga</name>
    <dbReference type="NCBI Taxonomy" id="44056"/>
    <lineage>
        <taxon>Eukaryota</taxon>
        <taxon>Sar</taxon>
        <taxon>Stramenopiles</taxon>
        <taxon>Ochrophyta</taxon>
        <taxon>Pelagophyceae</taxon>
        <taxon>Pelagomonadales</taxon>
        <taxon>Pelagomonadaceae</taxon>
        <taxon>Aureococcus</taxon>
    </lineage>
</organism>
<feature type="compositionally biased region" description="Low complexity" evidence="4">
    <location>
        <begin position="20"/>
        <end position="35"/>
    </location>
</feature>
<dbReference type="InterPro" id="IPR002110">
    <property type="entry name" value="Ankyrin_rpt"/>
</dbReference>
<dbReference type="SUPFAM" id="SSF57850">
    <property type="entry name" value="RING/U-box"/>
    <property type="match status" value="1"/>
</dbReference>
<name>A0ABR1GA54_AURAN</name>
<evidence type="ECO:0000256" key="4">
    <source>
        <dbReference type="SAM" id="MobiDB-lite"/>
    </source>
</evidence>
<dbReference type="CDD" id="cd16655">
    <property type="entry name" value="RING-Ubox_WDSUB1-like"/>
    <property type="match status" value="1"/>
</dbReference>
<dbReference type="SMART" id="SM00248">
    <property type="entry name" value="ANK"/>
    <property type="match status" value="4"/>
</dbReference>
<sequence length="326" mass="33513">MGANESSLEGDAMAQEADDSSSSLSATGAASAYDAPPEPPEAEAPAEAATSPGDEPPELLCPITLSMMGDPVVANDGHSYERAAIATWLATHDTSPRTREPMGGANLVPNHALRAQIGEWRAARGLPAMPERRRGLAPAHVAAERGKARALAALLRAGADPALPQRGGCHETCVHLASAPQAPRALRALLDVVGRAPAVVDARTTDGSTPLHLAAAVGSREATEALLDAGADATARTLDGDSPLHVAAWTNALPVAEALLARGAEVDAVKRDGSTPLHLCASRGLYGMVTILLEAGADKRKTTVSGSTPADRAALFRDDRLVRSLS</sequence>
<feature type="repeat" description="ANK" evidence="3">
    <location>
        <begin position="272"/>
        <end position="298"/>
    </location>
</feature>
<feature type="repeat" description="ANK" evidence="3">
    <location>
        <begin position="239"/>
        <end position="271"/>
    </location>
</feature>
<dbReference type="PANTHER" id="PTHR24198:SF165">
    <property type="entry name" value="ANKYRIN REPEAT-CONTAINING PROTEIN-RELATED"/>
    <property type="match status" value="1"/>
</dbReference>
<evidence type="ECO:0000256" key="1">
    <source>
        <dbReference type="ARBA" id="ARBA00022737"/>
    </source>
</evidence>